<reference evidence="1 2" key="1">
    <citation type="submission" date="2024-09" db="EMBL/GenBank/DDBJ databases">
        <title>Rethinking Asexuality: The Enigmatic Case of Functional Sexual Genes in Lepraria (Stereocaulaceae).</title>
        <authorList>
            <person name="Doellman M."/>
            <person name="Sun Y."/>
            <person name="Barcenas-Pena A."/>
            <person name="Lumbsch H.T."/>
            <person name="Grewe F."/>
        </authorList>
    </citation>
    <scope>NUCLEOTIDE SEQUENCE [LARGE SCALE GENOMIC DNA]</scope>
    <source>
        <strain evidence="1 2">Grewe 0041</strain>
    </source>
</reference>
<organism evidence="1 2">
    <name type="scientific">Lepraria finkii</name>
    <dbReference type="NCBI Taxonomy" id="1340010"/>
    <lineage>
        <taxon>Eukaryota</taxon>
        <taxon>Fungi</taxon>
        <taxon>Dikarya</taxon>
        <taxon>Ascomycota</taxon>
        <taxon>Pezizomycotina</taxon>
        <taxon>Lecanoromycetes</taxon>
        <taxon>OSLEUM clade</taxon>
        <taxon>Lecanoromycetidae</taxon>
        <taxon>Lecanorales</taxon>
        <taxon>Lecanorineae</taxon>
        <taxon>Stereocaulaceae</taxon>
        <taxon>Lepraria</taxon>
    </lineage>
</organism>
<dbReference type="EMBL" id="JBHFEH010000007">
    <property type="protein sequence ID" value="KAL2056549.1"/>
    <property type="molecule type" value="Genomic_DNA"/>
</dbReference>
<evidence type="ECO:0000313" key="1">
    <source>
        <dbReference type="EMBL" id="KAL2056549.1"/>
    </source>
</evidence>
<name>A0ABR4BFC7_9LECA</name>
<sequence length="195" mass="22447">MLEKARKRYFRNADTSILEAWFADSSLPAPEEDVKPPAPLQYDIPERSEIVRLTCEPMVHPRYHAPRLAPLRARRGLCGRQESRHRARPPPSQQPMESMTAPIGFLEDSEEDRFPLVCKPTQYIFCLGNKDKSYLGRIFEYATPHEMMNEAGKHLKKYAPEDRVPCPHPQCEVVLPGVMVFKNHTATVHNISLRE</sequence>
<protein>
    <recommendedName>
        <fullName evidence="3">C2H2-type domain-containing protein</fullName>
    </recommendedName>
</protein>
<keyword evidence="2" id="KW-1185">Reference proteome</keyword>
<proteinExistence type="predicted"/>
<gene>
    <name evidence="1" type="ORF">ABVK25_002943</name>
</gene>
<dbReference type="Proteomes" id="UP001590951">
    <property type="component" value="Unassembled WGS sequence"/>
</dbReference>
<comment type="caution">
    <text evidence="1">The sequence shown here is derived from an EMBL/GenBank/DDBJ whole genome shotgun (WGS) entry which is preliminary data.</text>
</comment>
<evidence type="ECO:0000313" key="2">
    <source>
        <dbReference type="Proteomes" id="UP001590951"/>
    </source>
</evidence>
<accession>A0ABR4BFC7</accession>
<evidence type="ECO:0008006" key="3">
    <source>
        <dbReference type="Google" id="ProtNLM"/>
    </source>
</evidence>